<proteinExistence type="inferred from homology"/>
<evidence type="ECO:0000256" key="5">
    <source>
        <dbReference type="ARBA" id="ARBA00022448"/>
    </source>
</evidence>
<gene>
    <name evidence="24" type="primary">soxA</name>
    <name evidence="24" type="ORF">ACFSOX_00535</name>
</gene>
<evidence type="ECO:0000256" key="21">
    <source>
        <dbReference type="SAM" id="MobiDB-lite"/>
    </source>
</evidence>
<evidence type="ECO:0000256" key="13">
    <source>
        <dbReference type="ARBA" id="ARBA00025746"/>
    </source>
</evidence>
<dbReference type="PIRSF" id="PIRSF038455">
    <property type="entry name" value="SoxA"/>
    <property type="match status" value="1"/>
</dbReference>
<evidence type="ECO:0000313" key="25">
    <source>
        <dbReference type="Proteomes" id="UP001597314"/>
    </source>
</evidence>
<keyword evidence="6 20" id="KW-0349">Heme</keyword>
<dbReference type="NCBIfam" id="TIGR04484">
    <property type="entry name" value="thiosulf_SoxA"/>
    <property type="match status" value="1"/>
</dbReference>
<keyword evidence="8 20" id="KW-0479">Metal-binding</keyword>
<evidence type="ECO:0000256" key="10">
    <source>
        <dbReference type="ARBA" id="ARBA00022764"/>
    </source>
</evidence>
<evidence type="ECO:0000256" key="11">
    <source>
        <dbReference type="ARBA" id="ARBA00022982"/>
    </source>
</evidence>
<keyword evidence="5" id="KW-0813">Transport</keyword>
<feature type="compositionally biased region" description="Pro residues" evidence="21">
    <location>
        <begin position="32"/>
        <end position="43"/>
    </location>
</feature>
<evidence type="ECO:0000256" key="3">
    <source>
        <dbReference type="ARBA" id="ARBA00012408"/>
    </source>
</evidence>
<accession>A0ABW5AEI3</accession>
<sequence length="307" mass="32988">MSPGSFALARAVVTAASVAVTLSVATAQQTPAPQPPAPQPPAAAPSAATPAGSTPAAEEDADKLLEKYRAMISDPMSNPGYLAVDSGETLWSTARGPKNVTLETCDLGKGPGKVDGAYAELPRFFADVGRVMDAESRILWCMETIQGIDTTPIRKKPFASSGGNPATEIEALVAFVANKSNGMKFAAKMEHPKEREAVALGEALFYRRSSINDFSCQTCHGQEGQRIRLQTLPFFDNPKAAQATMGSWPTYRVSQASLRTMQHRIWDCYWQMRMPDVGYASEVTVALAAYLTKRAEGGAIEVPSIKR</sequence>
<evidence type="ECO:0000256" key="1">
    <source>
        <dbReference type="ARBA" id="ARBA00004418"/>
    </source>
</evidence>
<keyword evidence="10" id="KW-0574">Periplasm</keyword>
<evidence type="ECO:0000256" key="18">
    <source>
        <dbReference type="ARBA" id="ARBA00048077"/>
    </source>
</evidence>
<evidence type="ECO:0000256" key="9">
    <source>
        <dbReference type="ARBA" id="ARBA00022729"/>
    </source>
</evidence>
<dbReference type="RefSeq" id="WP_378475842.1">
    <property type="nucleotide sequence ID" value="NZ_JBHUIW010000001.1"/>
</dbReference>
<evidence type="ECO:0000313" key="24">
    <source>
        <dbReference type="EMBL" id="MFD2180626.1"/>
    </source>
</evidence>
<dbReference type="Gene3D" id="1.10.760.10">
    <property type="entry name" value="Cytochrome c-like domain"/>
    <property type="match status" value="2"/>
</dbReference>
<reference evidence="25" key="1">
    <citation type="journal article" date="2019" name="Int. J. Syst. Evol. Microbiol.">
        <title>The Global Catalogue of Microorganisms (GCM) 10K type strain sequencing project: providing services to taxonomists for standard genome sequencing and annotation.</title>
        <authorList>
            <consortium name="The Broad Institute Genomics Platform"/>
            <consortium name="The Broad Institute Genome Sequencing Center for Infectious Disease"/>
            <person name="Wu L."/>
            <person name="Ma J."/>
        </authorList>
    </citation>
    <scope>NUCLEOTIDE SEQUENCE [LARGE SCALE GENOMIC DNA]</scope>
    <source>
        <strain evidence="25">CGMCC 1.6774</strain>
    </source>
</reference>
<evidence type="ECO:0000256" key="19">
    <source>
        <dbReference type="ARBA" id="ARBA00048423"/>
    </source>
</evidence>
<dbReference type="PROSITE" id="PS51007">
    <property type="entry name" value="CYTC"/>
    <property type="match status" value="1"/>
</dbReference>
<evidence type="ECO:0000256" key="7">
    <source>
        <dbReference type="ARBA" id="ARBA00022679"/>
    </source>
</evidence>
<evidence type="ECO:0000256" key="4">
    <source>
        <dbReference type="ARBA" id="ARBA00019364"/>
    </source>
</evidence>
<feature type="region of interest" description="Disordered" evidence="21">
    <location>
        <begin position="27"/>
        <end position="60"/>
    </location>
</feature>
<keyword evidence="7" id="KW-0808">Transferase</keyword>
<evidence type="ECO:0000256" key="8">
    <source>
        <dbReference type="ARBA" id="ARBA00022723"/>
    </source>
</evidence>
<evidence type="ECO:0000256" key="20">
    <source>
        <dbReference type="PROSITE-ProRule" id="PRU00433"/>
    </source>
</evidence>
<dbReference type="SUPFAM" id="SSF46626">
    <property type="entry name" value="Cytochrome c"/>
    <property type="match status" value="2"/>
</dbReference>
<dbReference type="Proteomes" id="UP001597314">
    <property type="component" value="Unassembled WGS sequence"/>
</dbReference>
<dbReference type="Pfam" id="PF21342">
    <property type="entry name" value="SoxA-TsdA_cyt-c"/>
    <property type="match status" value="1"/>
</dbReference>
<feature type="chain" id="PRO_5045772750" description="L-cysteine S-thiosulfotransferase subunit SoxA" evidence="22">
    <location>
        <begin position="28"/>
        <end position="307"/>
    </location>
</feature>
<keyword evidence="9 22" id="KW-0732">Signal</keyword>
<feature type="signal peptide" evidence="22">
    <location>
        <begin position="1"/>
        <end position="27"/>
    </location>
</feature>
<comment type="catalytic activity">
    <reaction evidence="19">
        <text>S-sulfanyl-L-cysteinyl-[SoxY protein] + thiosulfate + 2 Fe(III)-[cytochrome c] = S-(2-sulfodisulfanyl)-L-cysteinyl-[SoxY protein] + 2 Fe(II)-[cytochrome c] + 2 H(+)</text>
        <dbReference type="Rhea" id="RHEA:51224"/>
        <dbReference type="Rhea" id="RHEA-COMP:10350"/>
        <dbReference type="Rhea" id="RHEA-COMP:14399"/>
        <dbReference type="Rhea" id="RHEA-COMP:14689"/>
        <dbReference type="Rhea" id="RHEA-COMP:14690"/>
        <dbReference type="ChEBI" id="CHEBI:15378"/>
        <dbReference type="ChEBI" id="CHEBI:29033"/>
        <dbReference type="ChEBI" id="CHEBI:29034"/>
        <dbReference type="ChEBI" id="CHEBI:33542"/>
        <dbReference type="ChEBI" id="CHEBI:61963"/>
        <dbReference type="ChEBI" id="CHEBI:140664"/>
        <dbReference type="EC" id="2.8.5.2"/>
    </reaction>
</comment>
<evidence type="ECO:0000256" key="22">
    <source>
        <dbReference type="SAM" id="SignalP"/>
    </source>
</evidence>
<keyword evidence="12 20" id="KW-0408">Iron</keyword>
<dbReference type="EMBL" id="JBHUIW010000001">
    <property type="protein sequence ID" value="MFD2180626.1"/>
    <property type="molecule type" value="Genomic_DNA"/>
</dbReference>
<comment type="subcellular location">
    <subcellularLocation>
        <location evidence="1">Periplasm</location>
    </subcellularLocation>
</comment>
<dbReference type="InterPro" id="IPR009056">
    <property type="entry name" value="Cyt_c-like_dom"/>
</dbReference>
<name>A0ABW5AEI3_9BRAD</name>
<evidence type="ECO:0000256" key="6">
    <source>
        <dbReference type="ARBA" id="ARBA00022617"/>
    </source>
</evidence>
<evidence type="ECO:0000256" key="14">
    <source>
        <dbReference type="ARBA" id="ARBA00030174"/>
    </source>
</evidence>
<keyword evidence="11" id="KW-0249">Electron transport</keyword>
<evidence type="ECO:0000259" key="23">
    <source>
        <dbReference type="PROSITE" id="PS51007"/>
    </source>
</evidence>
<evidence type="ECO:0000256" key="17">
    <source>
        <dbReference type="ARBA" id="ARBA00032318"/>
    </source>
</evidence>
<protein>
    <recommendedName>
        <fullName evidence="4">L-cysteine S-thiosulfotransferase subunit SoxA</fullName>
        <ecNumber evidence="3">2.8.5.2</ecNumber>
    </recommendedName>
    <alternativeName>
        <fullName evidence="16">Protein SoxA</fullName>
    </alternativeName>
    <alternativeName>
        <fullName evidence="17">SoxAX cytochrome complex subunit A</fullName>
    </alternativeName>
    <alternativeName>
        <fullName evidence="15">Sulfur oxidizing protein A</fullName>
    </alternativeName>
    <alternativeName>
        <fullName evidence="14">Thiosulfate-oxidizing multienzyme system protein SoxA</fullName>
    </alternativeName>
</protein>
<evidence type="ECO:0000256" key="2">
    <source>
        <dbReference type="ARBA" id="ARBA00011530"/>
    </source>
</evidence>
<feature type="domain" description="Cytochrome c" evidence="23">
    <location>
        <begin position="196"/>
        <end position="295"/>
    </location>
</feature>
<organism evidence="24 25">
    <name type="scientific">Rhodoplanes azumiensis</name>
    <dbReference type="NCBI Taxonomy" id="1897628"/>
    <lineage>
        <taxon>Bacteria</taxon>
        <taxon>Pseudomonadati</taxon>
        <taxon>Pseudomonadota</taxon>
        <taxon>Alphaproteobacteria</taxon>
        <taxon>Hyphomicrobiales</taxon>
        <taxon>Nitrobacteraceae</taxon>
        <taxon>Rhodoplanes</taxon>
    </lineage>
</organism>
<comment type="catalytic activity">
    <reaction evidence="18">
        <text>L-cysteinyl-[SoxY protein] + thiosulfate + 2 Fe(III)-[cytochrome c] = S-sulfosulfanyl-L-cysteinyl-[SoxY protein] + 2 Fe(II)-[cytochrome c] + 2 H(+)</text>
        <dbReference type="Rhea" id="RHEA:56720"/>
        <dbReference type="Rhea" id="RHEA-COMP:10350"/>
        <dbReference type="Rhea" id="RHEA-COMP:14328"/>
        <dbReference type="Rhea" id="RHEA-COMP:14399"/>
        <dbReference type="Rhea" id="RHEA-COMP:14691"/>
        <dbReference type="ChEBI" id="CHEBI:15378"/>
        <dbReference type="ChEBI" id="CHEBI:29033"/>
        <dbReference type="ChEBI" id="CHEBI:29034"/>
        <dbReference type="ChEBI" id="CHEBI:29950"/>
        <dbReference type="ChEBI" id="CHEBI:33542"/>
        <dbReference type="ChEBI" id="CHEBI:139321"/>
        <dbReference type="EC" id="2.8.5.2"/>
    </reaction>
</comment>
<comment type="subunit">
    <text evidence="2">Heterodimer of SoxA and SoxX.</text>
</comment>
<dbReference type="InterPro" id="IPR036909">
    <property type="entry name" value="Cyt_c-like_dom_sf"/>
</dbReference>
<evidence type="ECO:0000256" key="16">
    <source>
        <dbReference type="ARBA" id="ARBA00032236"/>
    </source>
</evidence>
<comment type="caution">
    <text evidence="24">The sequence shown here is derived from an EMBL/GenBank/DDBJ whole genome shotgun (WGS) entry which is preliminary data.</text>
</comment>
<feature type="compositionally biased region" description="Low complexity" evidence="21">
    <location>
        <begin position="44"/>
        <end position="56"/>
    </location>
</feature>
<keyword evidence="25" id="KW-1185">Reference proteome</keyword>
<dbReference type="InterPro" id="IPR025710">
    <property type="entry name" value="SoxA"/>
</dbReference>
<comment type="similarity">
    <text evidence="13">Belongs to the SoxA family.</text>
</comment>
<evidence type="ECO:0000256" key="12">
    <source>
        <dbReference type="ARBA" id="ARBA00023004"/>
    </source>
</evidence>
<dbReference type="EC" id="2.8.5.2" evidence="3"/>
<evidence type="ECO:0000256" key="15">
    <source>
        <dbReference type="ARBA" id="ARBA00030833"/>
    </source>
</evidence>